<gene>
    <name evidence="2" type="ORF">B4121_2623</name>
</gene>
<dbReference type="Proteomes" id="UP000185604">
    <property type="component" value="Unassembled WGS sequence"/>
</dbReference>
<sequence length="41" mass="4670">MLDLASMVFKEGIIKVLPVATMFIFVTLIFAFYKTQDSLNL</sequence>
<feature type="transmembrane region" description="Helical" evidence="1">
    <location>
        <begin position="12"/>
        <end position="33"/>
    </location>
</feature>
<protein>
    <submittedName>
        <fullName evidence="2">Uncharacterized protein</fullName>
    </submittedName>
</protein>
<comment type="caution">
    <text evidence="2">The sequence shown here is derived from an EMBL/GenBank/DDBJ whole genome shotgun (WGS) entry which is preliminary data.</text>
</comment>
<evidence type="ECO:0000256" key="1">
    <source>
        <dbReference type="SAM" id="Phobius"/>
    </source>
</evidence>
<evidence type="ECO:0000313" key="3">
    <source>
        <dbReference type="Proteomes" id="UP000185604"/>
    </source>
</evidence>
<evidence type="ECO:0000313" key="2">
    <source>
        <dbReference type="EMBL" id="OLF91145.1"/>
    </source>
</evidence>
<keyword evidence="1" id="KW-1133">Transmembrane helix</keyword>
<keyword evidence="1" id="KW-0812">Transmembrane</keyword>
<dbReference type="EMBL" id="LKPO01000019">
    <property type="protein sequence ID" value="OLF91145.1"/>
    <property type="molecule type" value="Genomic_DNA"/>
</dbReference>
<dbReference type="AlphaFoldDB" id="A0A7Z0WX62"/>
<name>A0A7Z0WX62_9BACI</name>
<proteinExistence type="predicted"/>
<keyword evidence="1" id="KW-0472">Membrane</keyword>
<organism evidence="2 3">
    <name type="scientific">Bacillus paralicheniformis</name>
    <dbReference type="NCBI Taxonomy" id="1648923"/>
    <lineage>
        <taxon>Bacteria</taxon>
        <taxon>Bacillati</taxon>
        <taxon>Bacillota</taxon>
        <taxon>Bacilli</taxon>
        <taxon>Bacillales</taxon>
        <taxon>Bacillaceae</taxon>
        <taxon>Bacillus</taxon>
    </lineage>
</organism>
<accession>A0A7Z0WX62</accession>
<reference evidence="2 3" key="1">
    <citation type="journal article" date="2016" name="Front. Microbiol.">
        <title>High-Level Heat Resistance of Spores of Bacillus amyloliquefaciens and Bacillus licheniformis Results from the Presence of a spoVA Operon in a Tn1546 Transposon.</title>
        <authorList>
            <person name="Berendsen E.M."/>
            <person name="Koning R.A."/>
            <person name="Boekhorst J."/>
            <person name="de Jong A."/>
            <person name="Kuipers O.P."/>
            <person name="Wells-Bennik M.H."/>
        </authorList>
    </citation>
    <scope>NUCLEOTIDE SEQUENCE [LARGE SCALE GENOMIC DNA]</scope>
    <source>
        <strain evidence="2 3">B4121</strain>
    </source>
</reference>